<dbReference type="InterPro" id="IPR036895">
    <property type="entry name" value="Uracil-DNA_glycosylase-like_sf"/>
</dbReference>
<dbReference type="NCBIfam" id="NF003592">
    <property type="entry name" value="PRK05254.1-5"/>
    <property type="match status" value="1"/>
</dbReference>
<dbReference type="HAMAP" id="MF_00148">
    <property type="entry name" value="UDG"/>
    <property type="match status" value="1"/>
</dbReference>
<dbReference type="FunFam" id="3.40.470.10:FF:000001">
    <property type="entry name" value="Uracil-DNA glycosylase"/>
    <property type="match status" value="1"/>
</dbReference>
<feature type="domain" description="Uracil-DNA glycosylase-like" evidence="7">
    <location>
        <begin position="46"/>
        <end position="206"/>
    </location>
</feature>
<dbReference type="SUPFAM" id="SSF52141">
    <property type="entry name" value="Uracil-DNA glycosylase-like"/>
    <property type="match status" value="1"/>
</dbReference>
<evidence type="ECO:0000256" key="6">
    <source>
        <dbReference type="ARBA" id="ARBA00023204"/>
    </source>
</evidence>
<reference evidence="8" key="1">
    <citation type="submission" date="2020-05" db="EMBL/GenBank/DDBJ databases">
        <authorList>
            <person name="Chiriac C."/>
            <person name="Salcher M."/>
            <person name="Ghai R."/>
            <person name="Kavagutti S V."/>
        </authorList>
    </citation>
    <scope>NUCLEOTIDE SEQUENCE</scope>
</reference>
<proteinExistence type="inferred from homology"/>
<dbReference type="AlphaFoldDB" id="A0A6J6HFQ6"/>
<dbReference type="InterPro" id="IPR018085">
    <property type="entry name" value="Ura-DNA_Glyclase_AS"/>
</dbReference>
<dbReference type="GO" id="GO:0004844">
    <property type="term" value="F:uracil DNA N-glycosylase activity"/>
    <property type="evidence" value="ECO:0007669"/>
    <property type="project" value="UniProtKB-EC"/>
</dbReference>
<evidence type="ECO:0000313" key="8">
    <source>
        <dbReference type="EMBL" id="CAB4610749.1"/>
    </source>
</evidence>
<dbReference type="EMBL" id="CAEZUL010000209">
    <property type="protein sequence ID" value="CAB4610749.1"/>
    <property type="molecule type" value="Genomic_DNA"/>
</dbReference>
<dbReference type="SMART" id="SM00987">
    <property type="entry name" value="UreE_C"/>
    <property type="match status" value="1"/>
</dbReference>
<sequence>MNSQWASALQHLLASSNFYSLQTFISIERSEFHIYPSDNDVFAALSHTSPNDTRVVIVGQDPYHGAGQAHGLSFSVPNGVALPPSLRNIFTELETDVGISHFDNGDLTGWAKQGVMLLNTTLTVREGEAGSHAGKGWEELTDRVIQLMNEQNHRCVFVLWGNHARGKKSLITNTHHVVIENVHPSPLSSYRGFFGSKPFSAINTALIESGQPPIDWSR</sequence>
<evidence type="ECO:0000256" key="5">
    <source>
        <dbReference type="ARBA" id="ARBA00022801"/>
    </source>
</evidence>
<dbReference type="NCBIfam" id="NF003589">
    <property type="entry name" value="PRK05254.1-2"/>
    <property type="match status" value="1"/>
</dbReference>
<accession>A0A6J6HFQ6</accession>
<evidence type="ECO:0000256" key="4">
    <source>
        <dbReference type="ARBA" id="ARBA00022763"/>
    </source>
</evidence>
<organism evidence="8">
    <name type="scientific">freshwater metagenome</name>
    <dbReference type="NCBI Taxonomy" id="449393"/>
    <lineage>
        <taxon>unclassified sequences</taxon>
        <taxon>metagenomes</taxon>
        <taxon>ecological metagenomes</taxon>
    </lineage>
</organism>
<keyword evidence="4" id="KW-0227">DNA damage</keyword>
<dbReference type="Gene3D" id="3.40.470.10">
    <property type="entry name" value="Uracil-DNA glycosylase-like domain"/>
    <property type="match status" value="1"/>
</dbReference>
<comment type="similarity">
    <text evidence="2">Belongs to the uracil-DNA glycosylase (UDG) superfamily. UNG family.</text>
</comment>
<dbReference type="InterPro" id="IPR005122">
    <property type="entry name" value="Uracil-DNA_glycosylase-like"/>
</dbReference>
<evidence type="ECO:0000259" key="7">
    <source>
        <dbReference type="SMART" id="SM00986"/>
    </source>
</evidence>
<evidence type="ECO:0000256" key="3">
    <source>
        <dbReference type="ARBA" id="ARBA00012030"/>
    </source>
</evidence>
<dbReference type="NCBIfam" id="NF003591">
    <property type="entry name" value="PRK05254.1-4"/>
    <property type="match status" value="1"/>
</dbReference>
<dbReference type="PROSITE" id="PS00130">
    <property type="entry name" value="U_DNA_GLYCOSYLASE"/>
    <property type="match status" value="1"/>
</dbReference>
<dbReference type="PANTHER" id="PTHR11264">
    <property type="entry name" value="URACIL-DNA GLYCOSYLASE"/>
    <property type="match status" value="1"/>
</dbReference>
<dbReference type="CDD" id="cd10027">
    <property type="entry name" value="UDG-F1-like"/>
    <property type="match status" value="1"/>
</dbReference>
<evidence type="ECO:0000256" key="1">
    <source>
        <dbReference type="ARBA" id="ARBA00001400"/>
    </source>
</evidence>
<evidence type="ECO:0000256" key="2">
    <source>
        <dbReference type="ARBA" id="ARBA00008184"/>
    </source>
</evidence>
<dbReference type="EC" id="3.2.2.27" evidence="3"/>
<dbReference type="InterPro" id="IPR002043">
    <property type="entry name" value="UDG_fam1"/>
</dbReference>
<dbReference type="SMART" id="SM00986">
    <property type="entry name" value="UDG"/>
    <property type="match status" value="1"/>
</dbReference>
<gene>
    <name evidence="8" type="ORF">UFOPK1808_01350</name>
</gene>
<keyword evidence="6" id="KW-0234">DNA repair</keyword>
<name>A0A6J6HFQ6_9ZZZZ</name>
<keyword evidence="5" id="KW-0378">Hydrolase</keyword>
<dbReference type="NCBIfam" id="NF003588">
    <property type="entry name" value="PRK05254.1-1"/>
    <property type="match status" value="1"/>
</dbReference>
<dbReference type="GO" id="GO:0097510">
    <property type="term" value="P:base-excision repair, AP site formation via deaminated base removal"/>
    <property type="evidence" value="ECO:0007669"/>
    <property type="project" value="TreeGrafter"/>
</dbReference>
<dbReference type="Pfam" id="PF03167">
    <property type="entry name" value="UDG"/>
    <property type="match status" value="1"/>
</dbReference>
<protein>
    <recommendedName>
        <fullName evidence="3">uracil-DNA glycosylase</fullName>
        <ecNumber evidence="3">3.2.2.27</ecNumber>
    </recommendedName>
</protein>
<dbReference type="PANTHER" id="PTHR11264:SF0">
    <property type="entry name" value="URACIL-DNA GLYCOSYLASE"/>
    <property type="match status" value="1"/>
</dbReference>
<dbReference type="NCBIfam" id="TIGR00628">
    <property type="entry name" value="ung"/>
    <property type="match status" value="1"/>
</dbReference>
<comment type="catalytic activity">
    <reaction evidence="1">
        <text>Hydrolyzes single-stranded DNA or mismatched double-stranded DNA and polynucleotides, releasing free uracil.</text>
        <dbReference type="EC" id="3.2.2.27"/>
    </reaction>
</comment>